<dbReference type="STRING" id="249189.RV04_GL000443"/>
<name>A0A1L8TKM9_9ENTE</name>
<dbReference type="Proteomes" id="UP000182077">
    <property type="component" value="Unassembled WGS sequence"/>
</dbReference>
<proteinExistence type="predicted"/>
<protein>
    <recommendedName>
        <fullName evidence="3">DUF4811 domain-containing protein</fullName>
    </recommendedName>
</protein>
<evidence type="ECO:0008006" key="3">
    <source>
        <dbReference type="Google" id="ProtNLM"/>
    </source>
</evidence>
<comment type="caution">
    <text evidence="1">The sequence shown here is derived from an EMBL/GenBank/DDBJ whole genome shotgun (WGS) entry which is preliminary data.</text>
</comment>
<evidence type="ECO:0000313" key="1">
    <source>
        <dbReference type="EMBL" id="OJG44875.1"/>
    </source>
</evidence>
<dbReference type="EMBL" id="JXKQ01000010">
    <property type="protein sequence ID" value="OJG44875.1"/>
    <property type="molecule type" value="Genomic_DNA"/>
</dbReference>
<organism evidence="1 2">
    <name type="scientific">Enterococcus hermanniensis</name>
    <dbReference type="NCBI Taxonomy" id="249189"/>
    <lineage>
        <taxon>Bacteria</taxon>
        <taxon>Bacillati</taxon>
        <taxon>Bacillota</taxon>
        <taxon>Bacilli</taxon>
        <taxon>Lactobacillales</taxon>
        <taxon>Enterococcaceae</taxon>
        <taxon>Enterococcus</taxon>
    </lineage>
</organism>
<evidence type="ECO:0000313" key="2">
    <source>
        <dbReference type="Proteomes" id="UP000182077"/>
    </source>
</evidence>
<dbReference type="InterPro" id="IPR032083">
    <property type="entry name" value="DUF4811"/>
</dbReference>
<accession>A0A1L8TKM9</accession>
<dbReference type="AlphaFoldDB" id="A0A1L8TKM9"/>
<gene>
    <name evidence="1" type="ORF">RV04_GL000443</name>
</gene>
<sequence>MWHTALSIIFALLFIISLCLITVNDHYHYGMKKVTDTTTQALTSSADNKNMNMLLYQPLGNGSEKVYIYKTNEAQKKAKTTGTEHVTNVVKENQTKSQIETKKTYWVYKNDTAKLWFSLSSKNRQLVNEKNTFSVEKNWVVLSTTQAKKLAKLAKDQKATMETEAKAYVQEQVKAAMIKNPKMNQTEQQKVIKQATAEYQQQAMAKMIAEAKK</sequence>
<dbReference type="Pfam" id="PF16069">
    <property type="entry name" value="DUF4811"/>
    <property type="match status" value="1"/>
</dbReference>
<reference evidence="1 2" key="1">
    <citation type="submission" date="2014-12" db="EMBL/GenBank/DDBJ databases">
        <title>Draft genome sequences of 29 type strains of Enterococci.</title>
        <authorList>
            <person name="Zhong Z."/>
            <person name="Sun Z."/>
            <person name="Liu W."/>
            <person name="Zhang W."/>
            <person name="Zhang H."/>
        </authorList>
    </citation>
    <scope>NUCLEOTIDE SEQUENCE [LARGE SCALE GENOMIC DNA]</scope>
    <source>
        <strain evidence="1 2">DSM 17122</strain>
    </source>
</reference>
<keyword evidence="2" id="KW-1185">Reference proteome</keyword>